<evidence type="ECO:0000313" key="2">
    <source>
        <dbReference type="EMBL" id="CAA7267701.1"/>
    </source>
</evidence>
<gene>
    <name evidence="2" type="ORF">AAE3_LOCUS9981</name>
</gene>
<dbReference type="Proteomes" id="UP000467700">
    <property type="component" value="Unassembled WGS sequence"/>
</dbReference>
<evidence type="ECO:0000313" key="3">
    <source>
        <dbReference type="Proteomes" id="UP000467700"/>
    </source>
</evidence>
<feature type="region of interest" description="Disordered" evidence="1">
    <location>
        <begin position="689"/>
        <end position="801"/>
    </location>
</feature>
<accession>A0A8S0XXF3</accession>
<organism evidence="2 3">
    <name type="scientific">Cyclocybe aegerita</name>
    <name type="common">Black poplar mushroom</name>
    <name type="synonym">Agrocybe aegerita</name>
    <dbReference type="NCBI Taxonomy" id="1973307"/>
    <lineage>
        <taxon>Eukaryota</taxon>
        <taxon>Fungi</taxon>
        <taxon>Dikarya</taxon>
        <taxon>Basidiomycota</taxon>
        <taxon>Agaricomycotina</taxon>
        <taxon>Agaricomycetes</taxon>
        <taxon>Agaricomycetidae</taxon>
        <taxon>Agaricales</taxon>
        <taxon>Agaricineae</taxon>
        <taxon>Bolbitiaceae</taxon>
        <taxon>Cyclocybe</taxon>
    </lineage>
</organism>
<feature type="region of interest" description="Disordered" evidence="1">
    <location>
        <begin position="415"/>
        <end position="575"/>
    </location>
</feature>
<dbReference type="AlphaFoldDB" id="A0A8S0XXF3"/>
<sequence length="951" mass="102215">MSNHYPETFGWTPEEALNQFRTEWWGKCHDIPAVHGTLFLPQAELWEATVDLCLTNGHIFVREEYEYIYQRLLDAANWPMSARILSGSPGIGKSYFLLYALVRRMAECSTTLFTTSKGIVYLFDSEAVYSLKATEFKTLQHSERSSRPRSHRTLPTIVNVILAQSPCTAALVNGPGVMANRKSKSGGQSQGPKQAAGGGASRSPNPQATNKPRSVATAHPQMMGNASSKPPASSGTAAAPRPPQPQATAHRPSNGTKHQNAGNGAPKSQRANGSNFAYTGLHGSLSPSSAEAMSGHRASQDRSVNQGTPKRNGSGLNNGPQKVQGHSPQPNISSKNEAPKPKHSQAFFGGKLIIFIRPYAIQLNGSNRSLFGLQLSAAFTTPSRKRPTFACAQSTWSNHIREQGVPRPIADVVAAKQSGHTQPHAQKAQNHAPTPPKEPTFFSASPAHQQQSGKNTASNTFPKVQVATTHAQHPSRGGQSSVPPAQGSEKPSHKSQQQHKAPPHSRLMQETSSHKDTPPKPSTNKGKPPMESVLSTVSSFFSTGSEAPGNPSHKSQHTQQGRAPPHSRPAQETSNKSKFFGVVIAMFKSVDVNGQFPTKSVLPTPKVSPSNHFAGSNGTGNRSVNFVIPPGSTHNSATVGSGSLHSRAAKKQGPNVAKGSANVPQAAAVEPQTWGQMISSWFLPSAPPVDVQAANKSTSSSMKAKDPGPKPQAPNSTKANDGRSKSHPAPDLSFNPREHLRKEPILSTKGAKNGLQDLPNRSNNSDTSSSATSPKKEQVPTHHNMLARSDGGPQYSSSVSEKPEMAINLTSALSHAADRSRMSSKPQAAAVHHLKQFQIRSSSSKVLSQHDPKKKAAVRKGLLRQRTPTLRWRESDTPRTVSAYSTLTAAPLPSPPRNELQNKVARKTISQNPDLFKVVSPIKVDIFKEYVKDHPNQSFVQSVARALKKGF</sequence>
<comment type="caution">
    <text evidence="2">The sequence shown here is derived from an EMBL/GenBank/DDBJ whole genome shotgun (WGS) entry which is preliminary data.</text>
</comment>
<dbReference type="EMBL" id="CACVBS010000062">
    <property type="protein sequence ID" value="CAA7267701.1"/>
    <property type="molecule type" value="Genomic_DNA"/>
</dbReference>
<feature type="region of interest" description="Disordered" evidence="1">
    <location>
        <begin position="178"/>
        <end position="344"/>
    </location>
</feature>
<feature type="compositionally biased region" description="Polar residues" evidence="1">
    <location>
        <begin position="202"/>
        <end position="212"/>
    </location>
</feature>
<feature type="compositionally biased region" description="Polar residues" evidence="1">
    <location>
        <begin position="442"/>
        <end position="483"/>
    </location>
</feature>
<feature type="compositionally biased region" description="Polar residues" evidence="1">
    <location>
        <begin position="838"/>
        <end position="847"/>
    </location>
</feature>
<feature type="compositionally biased region" description="Polar residues" evidence="1">
    <location>
        <begin position="418"/>
        <end position="432"/>
    </location>
</feature>
<feature type="compositionally biased region" description="Polar residues" evidence="1">
    <location>
        <begin position="224"/>
        <end position="235"/>
    </location>
</feature>
<feature type="compositionally biased region" description="Polar residues" evidence="1">
    <location>
        <begin position="253"/>
        <end position="262"/>
    </location>
</feature>
<proteinExistence type="predicted"/>
<feature type="compositionally biased region" description="Low complexity" evidence="1">
    <location>
        <begin position="532"/>
        <end position="545"/>
    </location>
</feature>
<feature type="region of interest" description="Disordered" evidence="1">
    <location>
        <begin position="816"/>
        <end position="857"/>
    </location>
</feature>
<evidence type="ECO:0000256" key="1">
    <source>
        <dbReference type="SAM" id="MobiDB-lite"/>
    </source>
</evidence>
<feature type="compositionally biased region" description="Polar residues" evidence="1">
    <location>
        <begin position="301"/>
        <end position="336"/>
    </location>
</feature>
<dbReference type="OrthoDB" id="2952737at2759"/>
<reference evidence="2 3" key="1">
    <citation type="submission" date="2020-01" db="EMBL/GenBank/DDBJ databases">
        <authorList>
            <person name="Gupta K D."/>
        </authorList>
    </citation>
    <scope>NUCLEOTIDE SEQUENCE [LARGE SCALE GENOMIC DNA]</scope>
</reference>
<name>A0A8S0XXF3_CYCAE</name>
<feature type="compositionally biased region" description="Polar residues" evidence="1">
    <location>
        <begin position="632"/>
        <end position="644"/>
    </location>
</feature>
<feature type="region of interest" description="Disordered" evidence="1">
    <location>
        <begin position="601"/>
        <end position="663"/>
    </location>
</feature>
<protein>
    <submittedName>
        <fullName evidence="2">Uncharacterized protein</fullName>
    </submittedName>
</protein>
<feature type="compositionally biased region" description="Low complexity" evidence="1">
    <location>
        <begin position="762"/>
        <end position="773"/>
    </location>
</feature>
<feature type="compositionally biased region" description="Polar residues" evidence="1">
    <location>
        <begin position="607"/>
        <end position="624"/>
    </location>
</feature>
<keyword evidence="3" id="KW-1185">Reference proteome</keyword>